<name>A0ABQ4XTQ0_9ASTR</name>
<evidence type="ECO:0000313" key="2">
    <source>
        <dbReference type="Proteomes" id="UP001151760"/>
    </source>
</evidence>
<reference evidence="1" key="2">
    <citation type="submission" date="2022-01" db="EMBL/GenBank/DDBJ databases">
        <authorList>
            <person name="Yamashiro T."/>
            <person name="Shiraishi A."/>
            <person name="Satake H."/>
            <person name="Nakayama K."/>
        </authorList>
    </citation>
    <scope>NUCLEOTIDE SEQUENCE</scope>
</reference>
<gene>
    <name evidence="1" type="ORF">Tco_0682737</name>
</gene>
<accession>A0ABQ4XTQ0</accession>
<organism evidence="1 2">
    <name type="scientific">Tanacetum coccineum</name>
    <dbReference type="NCBI Taxonomy" id="301880"/>
    <lineage>
        <taxon>Eukaryota</taxon>
        <taxon>Viridiplantae</taxon>
        <taxon>Streptophyta</taxon>
        <taxon>Embryophyta</taxon>
        <taxon>Tracheophyta</taxon>
        <taxon>Spermatophyta</taxon>
        <taxon>Magnoliopsida</taxon>
        <taxon>eudicotyledons</taxon>
        <taxon>Gunneridae</taxon>
        <taxon>Pentapetalae</taxon>
        <taxon>asterids</taxon>
        <taxon>campanulids</taxon>
        <taxon>Asterales</taxon>
        <taxon>Asteraceae</taxon>
        <taxon>Asteroideae</taxon>
        <taxon>Anthemideae</taxon>
        <taxon>Anthemidinae</taxon>
        <taxon>Tanacetum</taxon>
    </lineage>
</organism>
<keyword evidence="2" id="KW-1185">Reference proteome</keyword>
<reference evidence="1" key="1">
    <citation type="journal article" date="2022" name="Int. J. Mol. Sci.">
        <title>Draft Genome of Tanacetum Coccineum: Genomic Comparison of Closely Related Tanacetum-Family Plants.</title>
        <authorList>
            <person name="Yamashiro T."/>
            <person name="Shiraishi A."/>
            <person name="Nakayama K."/>
            <person name="Satake H."/>
        </authorList>
    </citation>
    <scope>NUCLEOTIDE SEQUENCE</scope>
</reference>
<comment type="caution">
    <text evidence="1">The sequence shown here is derived from an EMBL/GenBank/DDBJ whole genome shotgun (WGS) entry which is preliminary data.</text>
</comment>
<protein>
    <submittedName>
        <fullName evidence="1">Uncharacterized protein</fullName>
    </submittedName>
</protein>
<dbReference type="EMBL" id="BQNB010009771">
    <property type="protein sequence ID" value="GJS68172.1"/>
    <property type="molecule type" value="Genomic_DNA"/>
</dbReference>
<evidence type="ECO:0000313" key="1">
    <source>
        <dbReference type="EMBL" id="GJS68172.1"/>
    </source>
</evidence>
<sequence length="112" mass="12965">MVAFNRCTISTFSNATYSVSGKIKQVLVVHCEPHVNQLPKEKAWVLDQWLAEKYPQILLTVYFHWKLKDEELLVIPPSPRHADFTCSLPYAHTRAMAKKFYPLRCSCVTKLV</sequence>
<dbReference type="Proteomes" id="UP001151760">
    <property type="component" value="Unassembled WGS sequence"/>
</dbReference>
<proteinExistence type="predicted"/>